<keyword evidence="1" id="KW-1133">Transmembrane helix</keyword>
<dbReference type="EMBL" id="KV417755">
    <property type="protein sequence ID" value="KZP07318.1"/>
    <property type="molecule type" value="Genomic_DNA"/>
</dbReference>
<feature type="transmembrane region" description="Helical" evidence="1">
    <location>
        <begin position="44"/>
        <end position="65"/>
    </location>
</feature>
<keyword evidence="1" id="KW-0812">Transmembrane</keyword>
<keyword evidence="1" id="KW-0472">Membrane</keyword>
<sequence>MLSVAFNNIHIEQIDFWQRGSRDQLPSGPSVSLRAAPVSFPSRLLLLLVLASTAGSPLMLLCLFLSDAATRAH</sequence>
<protein>
    <submittedName>
        <fullName evidence="2">Uncharacterized protein</fullName>
    </submittedName>
</protein>
<evidence type="ECO:0000256" key="1">
    <source>
        <dbReference type="SAM" id="Phobius"/>
    </source>
</evidence>
<proteinExistence type="predicted"/>
<evidence type="ECO:0000313" key="2">
    <source>
        <dbReference type="EMBL" id="KZP07318.1"/>
    </source>
</evidence>
<name>A0A167XKM1_9AGAM</name>
<organism evidence="2">
    <name type="scientific">Athelia psychrophila</name>
    <dbReference type="NCBI Taxonomy" id="1759441"/>
    <lineage>
        <taxon>Eukaryota</taxon>
        <taxon>Fungi</taxon>
        <taxon>Dikarya</taxon>
        <taxon>Basidiomycota</taxon>
        <taxon>Agaricomycotina</taxon>
        <taxon>Agaricomycetes</taxon>
        <taxon>Agaricomycetidae</taxon>
        <taxon>Atheliales</taxon>
        <taxon>Atheliaceae</taxon>
        <taxon>Athelia</taxon>
    </lineage>
</organism>
<gene>
    <name evidence="2" type="ORF">FIBSPDRAFT_289126</name>
</gene>
<accession>A0A167XKM1</accession>
<dbReference type="AlphaFoldDB" id="A0A167XKM1"/>
<reference evidence="2" key="1">
    <citation type="journal article" date="2016" name="Mol. Biol. Evol.">
        <title>Comparative Genomics of Early-Diverging Mushroom-Forming Fungi Provides Insights into the Origins of Lignocellulose Decay Capabilities.</title>
        <authorList>
            <person name="Nagy L.G."/>
            <person name="Riley R."/>
            <person name="Tritt A."/>
            <person name="Adam C."/>
            <person name="Daum C."/>
            <person name="Floudas D."/>
            <person name="Sun H."/>
            <person name="Yadav J.S."/>
            <person name="Pangilinan J."/>
            <person name="Larsson K.H."/>
            <person name="Matsuura K."/>
            <person name="Barry K."/>
            <person name="Labutti K."/>
            <person name="Kuo R."/>
            <person name="Ohm R.A."/>
            <person name="Bhattacharya S.S."/>
            <person name="Shirouzu T."/>
            <person name="Yoshinaga Y."/>
            <person name="Martin F.M."/>
            <person name="Grigoriev I.V."/>
            <person name="Hibbett D.S."/>
        </authorList>
    </citation>
    <scope>NUCLEOTIDE SEQUENCE [LARGE SCALE GENOMIC DNA]</scope>
    <source>
        <strain evidence="2">CBS 109695</strain>
    </source>
</reference>